<dbReference type="PROSITE" id="PS50109">
    <property type="entry name" value="HIS_KIN"/>
    <property type="match status" value="1"/>
</dbReference>
<dbReference type="SMART" id="SM00387">
    <property type="entry name" value="HATPase_c"/>
    <property type="match status" value="1"/>
</dbReference>
<keyword evidence="4" id="KW-0547">Nucleotide-binding</keyword>
<reference evidence="9 10" key="1">
    <citation type="submission" date="2016-12" db="EMBL/GenBank/DDBJ databases">
        <title>Isolation and genomic insights into novel planktonic Zetaproteobacteria from stratified waters of the Chesapeake Bay.</title>
        <authorList>
            <person name="McAllister S.M."/>
            <person name="Kato S."/>
            <person name="Chan C.S."/>
            <person name="Chiu B.K."/>
            <person name="Field E.K."/>
        </authorList>
    </citation>
    <scope>NUCLEOTIDE SEQUENCE [LARGE SCALE GENOMIC DNA]</scope>
    <source>
        <strain evidence="9 10">CP-5</strain>
    </source>
</reference>
<dbReference type="GO" id="GO:0005524">
    <property type="term" value="F:ATP binding"/>
    <property type="evidence" value="ECO:0007669"/>
    <property type="project" value="UniProtKB-KW"/>
</dbReference>
<evidence type="ECO:0000256" key="5">
    <source>
        <dbReference type="ARBA" id="ARBA00022777"/>
    </source>
</evidence>
<evidence type="ECO:0000313" key="9">
    <source>
        <dbReference type="EMBL" id="ATX79499.1"/>
    </source>
</evidence>
<keyword evidence="3" id="KW-0808">Transferase</keyword>
<accession>A0A2K8KZZ3</accession>
<comment type="catalytic activity">
    <reaction evidence="1">
        <text>ATP + protein L-histidine = ADP + protein N-phospho-L-histidine.</text>
        <dbReference type="EC" id="2.7.13.3"/>
    </reaction>
</comment>
<evidence type="ECO:0000259" key="8">
    <source>
        <dbReference type="PROSITE" id="PS50109"/>
    </source>
</evidence>
<evidence type="ECO:0000256" key="1">
    <source>
        <dbReference type="ARBA" id="ARBA00000085"/>
    </source>
</evidence>
<feature type="domain" description="Histidine kinase" evidence="8">
    <location>
        <begin position="445"/>
        <end position="553"/>
    </location>
</feature>
<evidence type="ECO:0000256" key="6">
    <source>
        <dbReference type="ARBA" id="ARBA00022840"/>
    </source>
</evidence>
<dbReference type="EC" id="2.7.13.3" evidence="2"/>
<dbReference type="PANTHER" id="PTHR43065">
    <property type="entry name" value="SENSOR HISTIDINE KINASE"/>
    <property type="match status" value="1"/>
</dbReference>
<dbReference type="InterPro" id="IPR036890">
    <property type="entry name" value="HATPase_C_sf"/>
</dbReference>
<dbReference type="RefSeq" id="WP_198507137.1">
    <property type="nucleotide sequence ID" value="NZ_CP018799.1"/>
</dbReference>
<name>A0A2K8KZZ3_MARES</name>
<dbReference type="GO" id="GO:0000160">
    <property type="term" value="P:phosphorelay signal transduction system"/>
    <property type="evidence" value="ECO:0007669"/>
    <property type="project" value="UniProtKB-KW"/>
</dbReference>
<organism evidence="9 10">
    <name type="scientific">Mariprofundus aestuarium</name>
    <dbReference type="NCBI Taxonomy" id="1921086"/>
    <lineage>
        <taxon>Bacteria</taxon>
        <taxon>Pseudomonadati</taxon>
        <taxon>Pseudomonadota</taxon>
        <taxon>Candidatius Mariprofundia</taxon>
        <taxon>Mariprofundales</taxon>
        <taxon>Mariprofundaceae</taxon>
        <taxon>Mariprofundus</taxon>
    </lineage>
</organism>
<evidence type="ECO:0000256" key="4">
    <source>
        <dbReference type="ARBA" id="ARBA00022741"/>
    </source>
</evidence>
<sequence length="558" mass="62398">MLGGCCTTNLDPLQWPDRTIKVHHVEQCFYLFMQPQLVNHYMAKSYHLITPGWLSGWKNQIEHVMGFDQQSARRFFQETAKRLLLVDTGTDAGSAGRFADMAEYLDIPSERIEVGLDYYSHLLKRLSSDLSTEDAHKRLDEALQQQAEYAMVADLLGRLTDQKSEYDITHALITTFQMLLAPKQCSYIPWEDNGFGQPLSSEPDHATAAQASIDPAGGDFGWIDEDGFWVRISSSDETFGFIAIEKIAFPQHRSRYLNMALLIRNVAALAINHARDFQTISDLSHDSGKGEVAREVIHNAGNVLNSINISVQQLQSQLEKTSVRSLPAIVALMQEQGEKLGEFITSDPKGKQIPAYFEQLAQAVAGEQQQWRDDLMQMAEHVEHVRAIIQSQSGSLESNEVKETISPAKLLNRSLGHFTERIEELKIDLQRKTGTVPTCALQKHKVMQVLENLLKNAIEALALVGDRPRRIELKIEMVGNDRFCFEICDNGPGISGELKEKVFSHGFSTKEGHSGFGLHSAANLAVEMGGRLILSHSEDGKGVCFRLELPMVTNHAVE</sequence>
<evidence type="ECO:0000256" key="7">
    <source>
        <dbReference type="ARBA" id="ARBA00023012"/>
    </source>
</evidence>
<dbReference type="Pfam" id="PF07796">
    <property type="entry name" value="DUF1638"/>
    <property type="match status" value="1"/>
</dbReference>
<keyword evidence="5 9" id="KW-0418">Kinase</keyword>
<keyword evidence="6" id="KW-0067">ATP-binding</keyword>
<evidence type="ECO:0000256" key="2">
    <source>
        <dbReference type="ARBA" id="ARBA00012438"/>
    </source>
</evidence>
<dbReference type="Pfam" id="PF02518">
    <property type="entry name" value="HATPase_c"/>
    <property type="match status" value="1"/>
</dbReference>
<dbReference type="PRINTS" id="PR00344">
    <property type="entry name" value="BCTRLSENSOR"/>
</dbReference>
<dbReference type="Gene3D" id="3.30.565.10">
    <property type="entry name" value="Histidine kinase-like ATPase, C-terminal domain"/>
    <property type="match status" value="1"/>
</dbReference>
<protein>
    <recommendedName>
        <fullName evidence="2">histidine kinase</fullName>
        <ecNumber evidence="2">2.7.13.3</ecNumber>
    </recommendedName>
</protein>
<dbReference type="Proteomes" id="UP000231701">
    <property type="component" value="Chromosome"/>
</dbReference>
<gene>
    <name evidence="9" type="ORF">Ga0123461_1080</name>
</gene>
<evidence type="ECO:0000313" key="10">
    <source>
        <dbReference type="Proteomes" id="UP000231701"/>
    </source>
</evidence>
<dbReference type="InterPro" id="IPR003594">
    <property type="entry name" value="HATPase_dom"/>
</dbReference>
<dbReference type="PANTHER" id="PTHR43065:SF46">
    <property type="entry name" value="C4-DICARBOXYLATE TRANSPORT SENSOR PROTEIN DCTB"/>
    <property type="match status" value="1"/>
</dbReference>
<evidence type="ECO:0000256" key="3">
    <source>
        <dbReference type="ARBA" id="ARBA00022679"/>
    </source>
</evidence>
<proteinExistence type="predicted"/>
<dbReference type="InterPro" id="IPR004358">
    <property type="entry name" value="Sig_transdc_His_kin-like_C"/>
</dbReference>
<dbReference type="GO" id="GO:0004673">
    <property type="term" value="F:protein histidine kinase activity"/>
    <property type="evidence" value="ECO:0007669"/>
    <property type="project" value="UniProtKB-EC"/>
</dbReference>
<dbReference type="InterPro" id="IPR005467">
    <property type="entry name" value="His_kinase_dom"/>
</dbReference>
<dbReference type="SUPFAM" id="SSF55874">
    <property type="entry name" value="ATPase domain of HSP90 chaperone/DNA topoisomerase II/histidine kinase"/>
    <property type="match status" value="1"/>
</dbReference>
<keyword evidence="10" id="KW-1185">Reference proteome</keyword>
<dbReference type="EMBL" id="CP018799">
    <property type="protein sequence ID" value="ATX79499.1"/>
    <property type="molecule type" value="Genomic_DNA"/>
</dbReference>
<dbReference type="KEGG" id="maes:Ga0123461_1080"/>
<dbReference type="InterPro" id="IPR012437">
    <property type="entry name" value="DUF1638"/>
</dbReference>
<dbReference type="AlphaFoldDB" id="A0A2K8KZZ3"/>
<keyword evidence="7" id="KW-0902">Two-component regulatory system</keyword>